<evidence type="ECO:0000313" key="3">
    <source>
        <dbReference type="EMBL" id="SLM47170.1"/>
    </source>
</evidence>
<dbReference type="EMBL" id="LT828648">
    <property type="protein sequence ID" value="SLM47170.1"/>
    <property type="molecule type" value="Genomic_DNA"/>
</dbReference>
<accession>A0A1W1I2C8</accession>
<protein>
    <recommendedName>
        <fullName evidence="2">PIN domain-containing protein</fullName>
    </recommendedName>
</protein>
<dbReference type="Pfam" id="PF01850">
    <property type="entry name" value="PIN"/>
    <property type="match status" value="1"/>
</dbReference>
<keyword evidence="4" id="KW-1185">Reference proteome</keyword>
<sequence length="133" mass="14865">MIVADTNLLIYLYVQGQRTEESEAVLRRDAIWAAPLLWRSEFRNVLIGLVRNDVLALNEAISMVDEVERWLDGHEYSVISRNVLTLAEQSGCSAYDCEFVALAQDLRVPLVTADRHVLKAFPAVAISPSSFAS</sequence>
<organism evidence="3 4">
    <name type="scientific">Nitrospira japonica</name>
    <dbReference type="NCBI Taxonomy" id="1325564"/>
    <lineage>
        <taxon>Bacteria</taxon>
        <taxon>Pseudomonadati</taxon>
        <taxon>Nitrospirota</taxon>
        <taxon>Nitrospiria</taxon>
        <taxon>Nitrospirales</taxon>
        <taxon>Nitrospiraceae</taxon>
        <taxon>Nitrospira</taxon>
    </lineage>
</organism>
<dbReference type="InterPro" id="IPR051619">
    <property type="entry name" value="TypeII_TA_RNase_PINc/VapC"/>
</dbReference>
<dbReference type="InterPro" id="IPR002716">
    <property type="entry name" value="PIN_dom"/>
</dbReference>
<dbReference type="CDD" id="cd09873">
    <property type="entry name" value="PIN_Pae0151-like"/>
    <property type="match status" value="1"/>
</dbReference>
<keyword evidence="1" id="KW-0460">Magnesium</keyword>
<evidence type="ECO:0000259" key="2">
    <source>
        <dbReference type="Pfam" id="PF01850"/>
    </source>
</evidence>
<feature type="domain" description="PIN" evidence="2">
    <location>
        <begin position="2"/>
        <end position="116"/>
    </location>
</feature>
<dbReference type="RefSeq" id="WP_080885747.1">
    <property type="nucleotide sequence ID" value="NZ_LT828648.1"/>
</dbReference>
<dbReference type="AlphaFoldDB" id="A0A1W1I2C8"/>
<dbReference type="KEGG" id="nja:NSJP_0998"/>
<evidence type="ECO:0000256" key="1">
    <source>
        <dbReference type="ARBA" id="ARBA00022842"/>
    </source>
</evidence>
<dbReference type="InterPro" id="IPR044153">
    <property type="entry name" value="PIN_Pae0151-like"/>
</dbReference>
<dbReference type="PANTHER" id="PTHR35901">
    <property type="entry name" value="RIBONUCLEASE VAPC3"/>
    <property type="match status" value="1"/>
</dbReference>
<dbReference type="SUPFAM" id="SSF88723">
    <property type="entry name" value="PIN domain-like"/>
    <property type="match status" value="1"/>
</dbReference>
<evidence type="ECO:0000313" key="4">
    <source>
        <dbReference type="Proteomes" id="UP000192042"/>
    </source>
</evidence>
<dbReference type="OrthoDB" id="1494007at2"/>
<gene>
    <name evidence="3" type="ORF">NSJP_0998</name>
</gene>
<dbReference type="Proteomes" id="UP000192042">
    <property type="component" value="Chromosome I"/>
</dbReference>
<dbReference type="InterPro" id="IPR029060">
    <property type="entry name" value="PIN-like_dom_sf"/>
</dbReference>
<dbReference type="PANTHER" id="PTHR35901:SF1">
    <property type="entry name" value="EXONUCLEASE VAPC9"/>
    <property type="match status" value="1"/>
</dbReference>
<name>A0A1W1I2C8_9BACT</name>
<reference evidence="3 4" key="1">
    <citation type="submission" date="2017-03" db="EMBL/GenBank/DDBJ databases">
        <authorList>
            <person name="Afonso C.L."/>
            <person name="Miller P.J."/>
            <person name="Scott M.A."/>
            <person name="Spackman E."/>
            <person name="Goraichik I."/>
            <person name="Dimitrov K.M."/>
            <person name="Suarez D.L."/>
            <person name="Swayne D.E."/>
        </authorList>
    </citation>
    <scope>NUCLEOTIDE SEQUENCE [LARGE SCALE GENOMIC DNA]</scope>
    <source>
        <strain evidence="3">Genome sequencing of Nitrospira japonica strain NJ11</strain>
    </source>
</reference>
<dbReference type="Gene3D" id="3.40.50.1010">
    <property type="entry name" value="5'-nuclease"/>
    <property type="match status" value="1"/>
</dbReference>
<dbReference type="STRING" id="1325564.NSJP_0998"/>
<proteinExistence type="predicted"/>